<feature type="compositionally biased region" description="Polar residues" evidence="1">
    <location>
        <begin position="496"/>
        <end position="508"/>
    </location>
</feature>
<dbReference type="OrthoDB" id="7482279at2759"/>
<evidence type="ECO:0000256" key="1">
    <source>
        <dbReference type="SAM" id="MobiDB-lite"/>
    </source>
</evidence>
<feature type="compositionally biased region" description="Basic and acidic residues" evidence="1">
    <location>
        <begin position="647"/>
        <end position="674"/>
    </location>
</feature>
<sequence>MAIRQFRQVRDDEIVLPTTEYTGNKKTNSNDFVEDWVDVTVENAIRRGQRLQKLKPLPDDTDCEYNVADFDFFGSLLKGKRRSRSTLSKSHQKDRNENAYDLRKPLRKMDERTLCILFAHKITKLLLKPLNVTLTPELDAISRVVSSDIAKLLRKCAFSKNLQYLPIQRDVANTITIWIAGILEDLSFKLLEEDLQDLEEEEGPVLDFVDDVIENVLNICEPHPVYVEPEPDTSTISKDDEMLGESEKSTIQVDSTDLEISKLEDVINIDIVEAAKGLIEEFESKDYTLTDLEHFRKEINAIIDYVAKASGDNMSNGSGDDVENVFDKTISPEGETEDVLEGDDLSTDTMKDIQSKVYEEIDENAEVNDANVVDDFEMSTEDDDKDRKVIFNETGLVDPNDLADQKDTSIDDVFGKSEGEQTQGNALSDKSSVSFSEPNDNLLSQIHESDERQMSPKDAANKTEESKSSDTQIQEEIGVGELNRSSEKHGSESELNKGSSDSKTLGSKESNESVFKVYNEPEDVQQIMKTGSEIGETISATGGSEDTIDKTKSDDTQFSQKMIAGKLHDLLSTEKVKSKSGNQLTTRLGQINEEKPDETKPFDMQLIEKIIDDEMISPLSTEKDDSPTESPRQKMSIEATDVELEEVSERLDITDTESKAVDEPSTEEEYKVIELEGVTVETRGAAEGAEIPSPETESQKERGLKKRDTKKKLKPQQKPVKKTTTSKPKVPAKKIDKKQIESKAPEESFSADLHDKICRAKSSVSLLTAPSWVTAWEQGRGEPSEDSFQIETSICLAVARKNAMNWNRLKRDINKDALLWENLYQTTENTFKTLKRKYTNVKVTPNKPTYSIVTKAILEAFNEIEKLSLELHQMIVAAEYRALCSCDKRKTR</sequence>
<accession>A0A2W1BMQ3</accession>
<feature type="region of interest" description="Disordered" evidence="1">
    <location>
        <begin position="412"/>
        <end position="519"/>
    </location>
</feature>
<feature type="compositionally biased region" description="Basic residues" evidence="1">
    <location>
        <begin position="703"/>
        <end position="721"/>
    </location>
</feature>
<feature type="compositionally biased region" description="Basic and acidic residues" evidence="1">
    <location>
        <begin position="447"/>
        <end position="468"/>
    </location>
</feature>
<proteinExistence type="predicted"/>
<dbReference type="Proteomes" id="UP000249218">
    <property type="component" value="Unassembled WGS sequence"/>
</dbReference>
<feature type="compositionally biased region" description="Basic and acidic residues" evidence="1">
    <location>
        <begin position="484"/>
        <end position="495"/>
    </location>
</feature>
<dbReference type="EMBL" id="KZ149960">
    <property type="protein sequence ID" value="PZC76352.1"/>
    <property type="molecule type" value="Genomic_DNA"/>
</dbReference>
<dbReference type="AlphaFoldDB" id="A0A2W1BMQ3"/>
<keyword evidence="3" id="KW-1185">Reference proteome</keyword>
<evidence type="ECO:0000313" key="3">
    <source>
        <dbReference type="Proteomes" id="UP000249218"/>
    </source>
</evidence>
<evidence type="ECO:0000313" key="2">
    <source>
        <dbReference type="EMBL" id="PZC76352.1"/>
    </source>
</evidence>
<feature type="compositionally biased region" description="Polar residues" evidence="1">
    <location>
        <begin position="579"/>
        <end position="589"/>
    </location>
</feature>
<gene>
    <name evidence="2" type="primary">HaOG204719</name>
    <name evidence="2" type="ORF">B5X24_HaOG204719</name>
</gene>
<feature type="compositionally biased region" description="Basic and acidic residues" evidence="1">
    <location>
        <begin position="592"/>
        <end position="601"/>
    </location>
</feature>
<feature type="compositionally biased region" description="Basic and acidic residues" evidence="1">
    <location>
        <begin position="733"/>
        <end position="748"/>
    </location>
</feature>
<feature type="compositionally biased region" description="Polar residues" evidence="1">
    <location>
        <begin position="420"/>
        <end position="446"/>
    </location>
</feature>
<name>A0A2W1BMQ3_HELAM</name>
<feature type="compositionally biased region" description="Basic and acidic residues" evidence="1">
    <location>
        <begin position="237"/>
        <end position="248"/>
    </location>
</feature>
<organism evidence="2 3">
    <name type="scientific">Helicoverpa armigera</name>
    <name type="common">Cotton bollworm</name>
    <name type="synonym">Heliothis armigera</name>
    <dbReference type="NCBI Taxonomy" id="29058"/>
    <lineage>
        <taxon>Eukaryota</taxon>
        <taxon>Metazoa</taxon>
        <taxon>Ecdysozoa</taxon>
        <taxon>Arthropoda</taxon>
        <taxon>Hexapoda</taxon>
        <taxon>Insecta</taxon>
        <taxon>Pterygota</taxon>
        <taxon>Neoptera</taxon>
        <taxon>Endopterygota</taxon>
        <taxon>Lepidoptera</taxon>
        <taxon>Glossata</taxon>
        <taxon>Ditrysia</taxon>
        <taxon>Noctuoidea</taxon>
        <taxon>Noctuidae</taxon>
        <taxon>Heliothinae</taxon>
        <taxon>Helicoverpa</taxon>
    </lineage>
</organism>
<feature type="region of interest" description="Disordered" evidence="1">
    <location>
        <begin position="229"/>
        <end position="250"/>
    </location>
</feature>
<protein>
    <submittedName>
        <fullName evidence="2">Uncharacterized protein</fullName>
    </submittedName>
</protein>
<feature type="region of interest" description="Disordered" evidence="1">
    <location>
        <begin position="576"/>
        <end position="748"/>
    </location>
</feature>
<reference evidence="2 3" key="1">
    <citation type="journal article" date="2017" name="BMC Biol.">
        <title>Genomic innovations, transcriptional plasticity and gene loss underlying the evolution and divergence of two highly polyphagous and invasive Helicoverpa pest species.</title>
        <authorList>
            <person name="Pearce S.L."/>
            <person name="Clarke D.F."/>
            <person name="East P.D."/>
            <person name="Elfekih S."/>
            <person name="Gordon K.H."/>
            <person name="Jermiin L.S."/>
            <person name="McGaughran A."/>
            <person name="Oakeshott J.G."/>
            <person name="Papanikolaou A."/>
            <person name="Perera O.P."/>
            <person name="Rane R.V."/>
            <person name="Richards S."/>
            <person name="Tay W.T."/>
            <person name="Walsh T.K."/>
            <person name="Anderson A."/>
            <person name="Anderson C.J."/>
            <person name="Asgari S."/>
            <person name="Board P.G."/>
            <person name="Bretschneider A."/>
            <person name="Campbell P.M."/>
            <person name="Chertemps T."/>
            <person name="Christeller J.T."/>
            <person name="Coppin C.W."/>
            <person name="Downes S.J."/>
            <person name="Duan G."/>
            <person name="Farnsworth C.A."/>
            <person name="Good R.T."/>
            <person name="Han L.B."/>
            <person name="Han Y.C."/>
            <person name="Hatje K."/>
            <person name="Horne I."/>
            <person name="Huang Y.P."/>
            <person name="Hughes D.S."/>
            <person name="Jacquin-Joly E."/>
            <person name="James W."/>
            <person name="Jhangiani S."/>
            <person name="Kollmar M."/>
            <person name="Kuwar S.S."/>
            <person name="Li S."/>
            <person name="Liu N.Y."/>
            <person name="Maibeche M.T."/>
            <person name="Miller J.R."/>
            <person name="Montagne N."/>
            <person name="Perry T."/>
            <person name="Qu J."/>
            <person name="Song S.V."/>
            <person name="Sutton G.G."/>
            <person name="Vogel H."/>
            <person name="Walenz B.P."/>
            <person name="Xu W."/>
            <person name="Zhang H.J."/>
            <person name="Zou Z."/>
            <person name="Batterham P."/>
            <person name="Edwards O.R."/>
            <person name="Feyereisen R."/>
            <person name="Gibbs R.A."/>
            <person name="Heckel D.G."/>
            <person name="McGrath A."/>
            <person name="Robin C."/>
            <person name="Scherer S.E."/>
            <person name="Worley K.C."/>
            <person name="Wu Y.D."/>
        </authorList>
    </citation>
    <scope>NUCLEOTIDE SEQUENCE [LARGE SCALE GENOMIC DNA]</scope>
    <source>
        <strain evidence="2">Harm_GR_Male_#8</strain>
        <tissue evidence="2">Whole organism</tissue>
    </source>
</reference>